<dbReference type="EMBL" id="GBRH01268735">
    <property type="protein sequence ID" value="JAD29160.1"/>
    <property type="molecule type" value="Transcribed_RNA"/>
</dbReference>
<organism evidence="1">
    <name type="scientific">Arundo donax</name>
    <name type="common">Giant reed</name>
    <name type="synonym">Donax arundinaceus</name>
    <dbReference type="NCBI Taxonomy" id="35708"/>
    <lineage>
        <taxon>Eukaryota</taxon>
        <taxon>Viridiplantae</taxon>
        <taxon>Streptophyta</taxon>
        <taxon>Embryophyta</taxon>
        <taxon>Tracheophyta</taxon>
        <taxon>Spermatophyta</taxon>
        <taxon>Magnoliopsida</taxon>
        <taxon>Liliopsida</taxon>
        <taxon>Poales</taxon>
        <taxon>Poaceae</taxon>
        <taxon>PACMAD clade</taxon>
        <taxon>Arundinoideae</taxon>
        <taxon>Arundineae</taxon>
        <taxon>Arundo</taxon>
    </lineage>
</organism>
<evidence type="ECO:0000313" key="1">
    <source>
        <dbReference type="EMBL" id="JAD29160.1"/>
    </source>
</evidence>
<accession>A0A0A8YXG7</accession>
<reference evidence="1" key="2">
    <citation type="journal article" date="2015" name="Data Brief">
        <title>Shoot transcriptome of the giant reed, Arundo donax.</title>
        <authorList>
            <person name="Barrero R.A."/>
            <person name="Guerrero F.D."/>
            <person name="Moolhuijzen P."/>
            <person name="Goolsby J.A."/>
            <person name="Tidwell J."/>
            <person name="Bellgard S.E."/>
            <person name="Bellgard M.I."/>
        </authorList>
    </citation>
    <scope>NUCLEOTIDE SEQUENCE</scope>
    <source>
        <tissue evidence="1">Shoot tissue taken approximately 20 cm above the soil surface</tissue>
    </source>
</reference>
<proteinExistence type="predicted"/>
<dbReference type="AlphaFoldDB" id="A0A0A8YXG7"/>
<reference evidence="1" key="1">
    <citation type="submission" date="2014-09" db="EMBL/GenBank/DDBJ databases">
        <authorList>
            <person name="Magalhaes I.L.F."/>
            <person name="Oliveira U."/>
            <person name="Santos F.R."/>
            <person name="Vidigal T.H.D.A."/>
            <person name="Brescovit A.D."/>
            <person name="Santos A.J."/>
        </authorList>
    </citation>
    <scope>NUCLEOTIDE SEQUENCE</scope>
    <source>
        <tissue evidence="1">Shoot tissue taken approximately 20 cm above the soil surface</tissue>
    </source>
</reference>
<sequence length="49" mass="5247">MGTAKSGLYLMHNLASSPTSKHPWHSLIFVASLDLLNSNSVSLDLGTFS</sequence>
<protein>
    <submittedName>
        <fullName evidence="1">Uncharacterized protein</fullName>
    </submittedName>
</protein>
<name>A0A0A8YXG7_ARUDO</name>